<feature type="region of interest" description="Disordered" evidence="4">
    <location>
        <begin position="668"/>
        <end position="698"/>
    </location>
</feature>
<dbReference type="PANTHER" id="PTHR24173:SF74">
    <property type="entry name" value="ANKYRIN REPEAT DOMAIN-CONTAINING PROTEIN 16"/>
    <property type="match status" value="1"/>
</dbReference>
<dbReference type="Proteomes" id="UP000683360">
    <property type="component" value="Unassembled WGS sequence"/>
</dbReference>
<evidence type="ECO:0000313" key="7">
    <source>
        <dbReference type="Proteomes" id="UP000683360"/>
    </source>
</evidence>
<keyword evidence="1" id="KW-0677">Repeat</keyword>
<keyword evidence="7" id="KW-1185">Reference proteome</keyword>
<dbReference type="Pfam" id="PF00531">
    <property type="entry name" value="Death"/>
    <property type="match status" value="1"/>
</dbReference>
<dbReference type="PANTHER" id="PTHR24173">
    <property type="entry name" value="ANKYRIN REPEAT CONTAINING"/>
    <property type="match status" value="1"/>
</dbReference>
<dbReference type="Pfam" id="PF12796">
    <property type="entry name" value="Ank_2"/>
    <property type="match status" value="5"/>
</dbReference>
<dbReference type="InterPro" id="IPR002110">
    <property type="entry name" value="Ankyrin_rpt"/>
</dbReference>
<name>A0A8S3RXA1_MYTED</name>
<feature type="repeat" description="ANK" evidence="3">
    <location>
        <begin position="32"/>
        <end position="64"/>
    </location>
</feature>
<comment type="caution">
    <text evidence="6">The sequence shown here is derived from an EMBL/GenBank/DDBJ whole genome shotgun (WGS) entry which is preliminary data.</text>
</comment>
<dbReference type="InterPro" id="IPR000488">
    <property type="entry name" value="Death_dom"/>
</dbReference>
<dbReference type="InterPro" id="IPR011029">
    <property type="entry name" value="DEATH-like_dom_sf"/>
</dbReference>
<protein>
    <submittedName>
        <fullName evidence="6">Ankyrin repeat protein MM_0045</fullName>
    </submittedName>
</protein>
<sequence length="1413" mass="157383">MTPLMKACDQGHLPIVTRLIERGADINITDKNGNTPLSLSCDNGYIDIVNLLIDKGCDIDKPDNTGVTPLMKACLNGHLPIVVRLIKRGADINATNNDGNTPLSLSLSCDNGNIDIVNLLIDKGCDINKPNNDGKTPLMNVCRRGHLPIVARLIERGADINSTTKVGNTSLSLSCMNGYIDIVNLLIDKGCDINKPDNNGMTPLMKACCRGRLPIVARLIERGADINTTNKKRKHAISADINTTDKDGDTPLSLSCDNGNIDIVNLLIDKGCDIHKPDNDGMTPLMNACFYGHLPIVARLIEKGADINITDKKETHHYKGCDIDKPNNNGMTPLMKACRRGHLPIVVRLIERGADINTTDKDGDTPLSLSCISGNIDIVNLLIDKGCDIDKPDNDGMTPLMKACRRGHLPIVVRLIERGADINTTDKDGDTSLSLSCTYGNIDIVNLLIDNGCDIHKPDNDGMTPLMKACLHEHLPIVARLIEKGADINTSDKNGETALSLASTGGNNDIVNLLLDKVSDELKSNVDRKPQLTKGTENEDMVIEKGLDIQTQELNVAENPEYLLPFAGSSEDFNKLLSTGTYESFENRVFLCGSCACGKSTLASVLIGSTIPLTWKSTDGLVIHFGRNGINLETHEMVPLTGGVIDQNVLTKVVIGKPNRETVIRQSVDTNQDKHITPSSTDFPKSNQQTIKKDTDYSSTVSHSSDVFVEESKDLPVKSTLTSDDEKAASVSLPKINKIEAYAVREDILKEIKSGKYKIKIAPSDLVDFGGQRSYDMTHQLFVQHGGTFVVMFDGSKDFLEPLTEYPTGDISNETIVKHWVNSILTYCVDESDVDDPMPMIVFAATHSDLISGNKQKMKKEFAKKVTDMFGTHEMNKHIVFDPVYFINGTDKDDHEIKNLKNQLVSIAVNQSSWGQRRPMIWVPLELLIDNMKKDKINVILKTHLAEANTKNGDLSLSEKQLEDFLLTQHALGKLMYFNQPELNSFIILYPPALVNILKSFVTDEMFWPEDETLKNILRKMTDTGIIKKRDLLKLWQQKQVNQYLSCDEFKEYVIQVLVHLDILVLPKRYLGKTDADEYFLVPCTAKNKMPMSFLEDKSFAKRTITLVYTLRKRFIPSSLTFKLIGAVSGIWPIKEENGRPLLYHSAAVLYVDTDTEFRIIVEDTRVVVYLTHIPSKFTISPDIAASIQECLTFTLNDVLKFYFTSIGKSHNNKDVSSLFQVEVGEVCKMSPCVLSISEAKRSSKWVCGHGNEHLCRYSLLWIFDKTQEECSPDCTGLHSDALIMLPSDKHLVRLADQLDIDSCKQLVLRENTASSEFPIVGPEKVPNDDVLNKLIKELGNCALHLGVELGITINSIEQTKTDYRKMYDQTADILRKWKNSTEEKPTVLKLMDVLERVHLGGFQFVKEMYLRK</sequence>
<dbReference type="Gene3D" id="1.25.40.20">
    <property type="entry name" value="Ankyrin repeat-containing domain"/>
    <property type="match status" value="6"/>
</dbReference>
<feature type="repeat" description="ANK" evidence="3">
    <location>
        <begin position="98"/>
        <end position="132"/>
    </location>
</feature>
<feature type="repeat" description="ANK" evidence="3">
    <location>
        <begin position="247"/>
        <end position="279"/>
    </location>
</feature>
<dbReference type="InterPro" id="IPR027417">
    <property type="entry name" value="P-loop_NTPase"/>
</dbReference>
<feature type="repeat" description="ANK" evidence="3">
    <location>
        <begin position="428"/>
        <end position="460"/>
    </location>
</feature>
<evidence type="ECO:0000256" key="1">
    <source>
        <dbReference type="ARBA" id="ARBA00022737"/>
    </source>
</evidence>
<evidence type="ECO:0000256" key="2">
    <source>
        <dbReference type="ARBA" id="ARBA00023043"/>
    </source>
</evidence>
<gene>
    <name evidence="6" type="ORF">MEDL_24943</name>
</gene>
<reference evidence="6" key="1">
    <citation type="submission" date="2021-03" db="EMBL/GenBank/DDBJ databases">
        <authorList>
            <person name="Bekaert M."/>
        </authorList>
    </citation>
    <scope>NUCLEOTIDE SEQUENCE</scope>
</reference>
<dbReference type="SMART" id="SM00248">
    <property type="entry name" value="ANK"/>
    <property type="match status" value="15"/>
</dbReference>
<evidence type="ECO:0000256" key="4">
    <source>
        <dbReference type="SAM" id="MobiDB-lite"/>
    </source>
</evidence>
<dbReference type="SUPFAM" id="SSF47986">
    <property type="entry name" value="DEATH domain"/>
    <property type="match status" value="1"/>
</dbReference>
<feature type="repeat" description="ANK" evidence="3">
    <location>
        <begin position="166"/>
        <end position="198"/>
    </location>
</feature>
<feature type="repeat" description="ANK" evidence="3">
    <location>
        <begin position="280"/>
        <end position="312"/>
    </location>
</feature>
<evidence type="ECO:0000313" key="6">
    <source>
        <dbReference type="EMBL" id="CAG2210870.1"/>
    </source>
</evidence>
<accession>A0A8S3RXA1</accession>
<feature type="repeat" description="ANK" evidence="3">
    <location>
        <begin position="199"/>
        <end position="231"/>
    </location>
</feature>
<dbReference type="Pfam" id="PF00023">
    <property type="entry name" value="Ank"/>
    <property type="match status" value="1"/>
</dbReference>
<feature type="repeat" description="ANK" evidence="3">
    <location>
        <begin position="329"/>
        <end position="361"/>
    </location>
</feature>
<dbReference type="Gene3D" id="1.10.533.10">
    <property type="entry name" value="Death Domain, Fas"/>
    <property type="match status" value="1"/>
</dbReference>
<feature type="repeat" description="ANK" evidence="3">
    <location>
        <begin position="1"/>
        <end position="31"/>
    </location>
</feature>
<feature type="compositionally biased region" description="Polar residues" evidence="4">
    <location>
        <begin position="677"/>
        <end position="690"/>
    </location>
</feature>
<dbReference type="SUPFAM" id="SSF52540">
    <property type="entry name" value="P-loop containing nucleoside triphosphate hydrolases"/>
    <property type="match status" value="1"/>
</dbReference>
<dbReference type="Pfam" id="PF13637">
    <property type="entry name" value="Ank_4"/>
    <property type="match status" value="1"/>
</dbReference>
<feature type="repeat" description="ANK" evidence="3">
    <location>
        <begin position="461"/>
        <end position="493"/>
    </location>
</feature>
<evidence type="ECO:0000256" key="3">
    <source>
        <dbReference type="PROSITE-ProRule" id="PRU00023"/>
    </source>
</evidence>
<feature type="domain" description="Death" evidence="5">
    <location>
        <begin position="1346"/>
        <end position="1400"/>
    </location>
</feature>
<dbReference type="PROSITE" id="PS50297">
    <property type="entry name" value="ANK_REP_REGION"/>
    <property type="match status" value="15"/>
</dbReference>
<dbReference type="SUPFAM" id="SSF48403">
    <property type="entry name" value="Ankyrin repeat"/>
    <property type="match status" value="2"/>
</dbReference>
<dbReference type="InterPro" id="IPR036770">
    <property type="entry name" value="Ankyrin_rpt-contain_sf"/>
</dbReference>
<feature type="repeat" description="ANK" evidence="3">
    <location>
        <begin position="494"/>
        <end position="520"/>
    </location>
</feature>
<dbReference type="PROSITE" id="PS50088">
    <property type="entry name" value="ANK_REPEAT"/>
    <property type="match status" value="15"/>
</dbReference>
<feature type="repeat" description="ANK" evidence="3">
    <location>
        <begin position="65"/>
        <end position="97"/>
    </location>
</feature>
<dbReference type="OrthoDB" id="6135663at2759"/>
<dbReference type="PROSITE" id="PS50017">
    <property type="entry name" value="DEATH_DOMAIN"/>
    <property type="match status" value="1"/>
</dbReference>
<proteinExistence type="predicted"/>
<keyword evidence="2 3" id="KW-0040">ANK repeat</keyword>
<feature type="repeat" description="ANK" evidence="3">
    <location>
        <begin position="133"/>
        <end position="165"/>
    </location>
</feature>
<dbReference type="EMBL" id="CAJPWZ010001246">
    <property type="protein sequence ID" value="CAG2210870.1"/>
    <property type="molecule type" value="Genomic_DNA"/>
</dbReference>
<dbReference type="GO" id="GO:0007165">
    <property type="term" value="P:signal transduction"/>
    <property type="evidence" value="ECO:0007669"/>
    <property type="project" value="InterPro"/>
</dbReference>
<feature type="repeat" description="ANK" evidence="3">
    <location>
        <begin position="395"/>
        <end position="427"/>
    </location>
</feature>
<organism evidence="6 7">
    <name type="scientific">Mytilus edulis</name>
    <name type="common">Blue mussel</name>
    <dbReference type="NCBI Taxonomy" id="6550"/>
    <lineage>
        <taxon>Eukaryota</taxon>
        <taxon>Metazoa</taxon>
        <taxon>Spiralia</taxon>
        <taxon>Lophotrochozoa</taxon>
        <taxon>Mollusca</taxon>
        <taxon>Bivalvia</taxon>
        <taxon>Autobranchia</taxon>
        <taxon>Pteriomorphia</taxon>
        <taxon>Mytilida</taxon>
        <taxon>Mytiloidea</taxon>
        <taxon>Mytilidae</taxon>
        <taxon>Mytilinae</taxon>
        <taxon>Mytilus</taxon>
    </lineage>
</organism>
<evidence type="ECO:0000259" key="5">
    <source>
        <dbReference type="PROSITE" id="PS50017"/>
    </source>
</evidence>
<dbReference type="CDD" id="cd01670">
    <property type="entry name" value="Death"/>
    <property type="match status" value="1"/>
</dbReference>
<feature type="repeat" description="ANK" evidence="3">
    <location>
        <begin position="362"/>
        <end position="394"/>
    </location>
</feature>
<dbReference type="Gene3D" id="3.40.50.300">
    <property type="entry name" value="P-loop containing nucleotide triphosphate hydrolases"/>
    <property type="match status" value="1"/>
</dbReference>